<dbReference type="InterPro" id="IPR016167">
    <property type="entry name" value="FAD-bd_PCMH_sub1"/>
</dbReference>
<accession>A0A0D2HAR0</accession>
<dbReference type="EMBL" id="KN848070">
    <property type="protein sequence ID" value="KIX98970.1"/>
    <property type="molecule type" value="Genomic_DNA"/>
</dbReference>
<dbReference type="InterPro" id="IPR036318">
    <property type="entry name" value="FAD-bd_PCMH-like_sf"/>
</dbReference>
<dbReference type="GO" id="GO:0003885">
    <property type="term" value="F:D-arabinono-1,4-lactone oxidase activity"/>
    <property type="evidence" value="ECO:0007669"/>
    <property type="project" value="TreeGrafter"/>
</dbReference>
<reference evidence="2 3" key="1">
    <citation type="submission" date="2015-01" db="EMBL/GenBank/DDBJ databases">
        <title>The Genome Sequence of Fonsecaea multimorphosa CBS 102226.</title>
        <authorList>
            <consortium name="The Broad Institute Genomics Platform"/>
            <person name="Cuomo C."/>
            <person name="de Hoog S."/>
            <person name="Gorbushina A."/>
            <person name="Stielow B."/>
            <person name="Teixiera M."/>
            <person name="Abouelleil A."/>
            <person name="Chapman S.B."/>
            <person name="Priest M."/>
            <person name="Young S.K."/>
            <person name="Wortman J."/>
            <person name="Nusbaum C."/>
            <person name="Birren B."/>
        </authorList>
    </citation>
    <scope>NUCLEOTIDE SEQUENCE [LARGE SCALE GENOMIC DNA]</scope>
    <source>
        <strain evidence="2 3">CBS 102226</strain>
    </source>
</reference>
<dbReference type="STRING" id="1442371.A0A0D2HAR0"/>
<feature type="domain" description="FAD-binding PCMH-type" evidence="1">
    <location>
        <begin position="191"/>
        <end position="404"/>
    </location>
</feature>
<evidence type="ECO:0000259" key="1">
    <source>
        <dbReference type="PROSITE" id="PS51387"/>
    </source>
</evidence>
<evidence type="ECO:0000313" key="3">
    <source>
        <dbReference type="Proteomes" id="UP000053411"/>
    </source>
</evidence>
<dbReference type="PANTHER" id="PTHR43762">
    <property type="entry name" value="L-GULONOLACTONE OXIDASE"/>
    <property type="match status" value="1"/>
</dbReference>
<dbReference type="Gene3D" id="3.30.465.10">
    <property type="match status" value="1"/>
</dbReference>
<dbReference type="InterPro" id="IPR016169">
    <property type="entry name" value="FAD-bd_PCMH_sub2"/>
</dbReference>
<name>A0A0D2HAR0_9EURO</name>
<dbReference type="RefSeq" id="XP_016633093.1">
    <property type="nucleotide sequence ID" value="XM_016775934.1"/>
</dbReference>
<dbReference type="Gene3D" id="3.30.43.10">
    <property type="entry name" value="Uridine Diphospho-n-acetylenolpyruvylglucosamine Reductase, domain 2"/>
    <property type="match status" value="1"/>
</dbReference>
<organism evidence="2 3">
    <name type="scientific">Fonsecaea multimorphosa CBS 102226</name>
    <dbReference type="NCBI Taxonomy" id="1442371"/>
    <lineage>
        <taxon>Eukaryota</taxon>
        <taxon>Fungi</taxon>
        <taxon>Dikarya</taxon>
        <taxon>Ascomycota</taxon>
        <taxon>Pezizomycotina</taxon>
        <taxon>Eurotiomycetes</taxon>
        <taxon>Chaetothyriomycetidae</taxon>
        <taxon>Chaetothyriales</taxon>
        <taxon>Herpotrichiellaceae</taxon>
        <taxon>Fonsecaea</taxon>
    </lineage>
</organism>
<keyword evidence="3" id="KW-1185">Reference proteome</keyword>
<dbReference type="InterPro" id="IPR010031">
    <property type="entry name" value="FAD_lactone_oxidase-like"/>
</dbReference>
<dbReference type="AlphaFoldDB" id="A0A0D2HAR0"/>
<proteinExistence type="predicted"/>
<gene>
    <name evidence="2" type="ORF">Z520_05431</name>
</gene>
<dbReference type="GeneID" id="27711177"/>
<dbReference type="VEuPathDB" id="FungiDB:Z520_05431"/>
<protein>
    <recommendedName>
        <fullName evidence="1">FAD-binding PCMH-type domain-containing protein</fullName>
    </recommendedName>
</protein>
<dbReference type="GO" id="GO:0005739">
    <property type="term" value="C:mitochondrion"/>
    <property type="evidence" value="ECO:0007669"/>
    <property type="project" value="TreeGrafter"/>
</dbReference>
<sequence length="835" mass="92571">MADNLETDHGSHQHDSVASITDSILDLRKKVDSNELPGFAELIDDWFDPNVDVDEEQFVRRFLHTFKQTDKDFTYEKIIGDYDDDVQEIFNDFVDGKIDAKEAGQRYSQATTDKGPRLKRDIRRGGSAGAIPGEPNIFSEPINLLRAAPTSIPSRIRGLFAKIFPSLKDPKRALYVPTYKNLEFLNHGRTVENTPALTCVPNTSQDVCDIIKFAKKQNMGVRASGFRHSWSPVFGRSNKKGSQNNGDILISTLGLIDASILPNLTSLPTDIFQPRAKDLNSIVVVNHTYVKGPQLTGGKKYVRVGTSTTNEQLRRWCINTGKVTMPMNIVEVEITMGGSNATICHGGGIQNPTISDLVRCMEYVDANGMLRKIDMSTPDILRAAAGCFGLIGIVTHLVLELDPLSCALMEPRKVPVIEAIPPPPGMPDSAIPAPLRPKHPLSAERKAEIQRDFETRATTTDYAEWFWFPYSSEVWVNTWHKTLDTSHAVNYPSNAKTILQVFGTFMVQIAQDATILLKLTEALPETQTKLLTWLSMKNLDDVGPHGKIIKTWVPDALHFQRGVQNLRVRDLEVEFPLQPKVEPEVNGAADGNVNGHVNGAANGTANGAVNGAVNGAADGAVTGGVSTAAATKTKDIDLTLVQQAWWDAILSCYAAIKTCPQRMPLEMRIMSGSQVTLAPQRGHKLGTCAIEILSLHNVADIWPAYAQKVLDKWTSYKDHEGKMVPVRAHWAKEWYGYTVHGRRWEEIFKEEESQNGGFKKEIAEWRRSVGRLAARDGWRTEDARRRFGNEVLDWLFWQDGSVKTTAAPNGVVVNDATGEKKPGIAKRVVKSCFGK</sequence>
<evidence type="ECO:0000313" key="2">
    <source>
        <dbReference type="EMBL" id="KIX98970.1"/>
    </source>
</evidence>
<dbReference type="OrthoDB" id="610608at2759"/>
<dbReference type="PANTHER" id="PTHR43762:SF1">
    <property type="entry name" value="D-ARABINONO-1,4-LACTONE OXIDASE"/>
    <property type="match status" value="1"/>
</dbReference>
<dbReference type="SUPFAM" id="SSF56176">
    <property type="entry name" value="FAD-binding/transporter-associated domain-like"/>
    <property type="match status" value="1"/>
</dbReference>
<dbReference type="GO" id="GO:0071949">
    <property type="term" value="F:FAD binding"/>
    <property type="evidence" value="ECO:0007669"/>
    <property type="project" value="InterPro"/>
</dbReference>
<dbReference type="PROSITE" id="PS51387">
    <property type="entry name" value="FAD_PCMH"/>
    <property type="match status" value="1"/>
</dbReference>
<dbReference type="Proteomes" id="UP000053411">
    <property type="component" value="Unassembled WGS sequence"/>
</dbReference>
<dbReference type="InterPro" id="IPR016166">
    <property type="entry name" value="FAD-bd_PCMH"/>
</dbReference>